<keyword evidence="3" id="KW-0004">4Fe-4S</keyword>
<dbReference type="GO" id="GO:0008137">
    <property type="term" value="F:NADH dehydrogenase (ubiquinone) activity"/>
    <property type="evidence" value="ECO:0007669"/>
    <property type="project" value="InterPro"/>
</dbReference>
<dbReference type="PROSITE" id="PS51839">
    <property type="entry name" value="4FE4S_HC3"/>
    <property type="match status" value="1"/>
</dbReference>
<dbReference type="Pfam" id="PF13510">
    <property type="entry name" value="Fer2_4"/>
    <property type="match status" value="1"/>
</dbReference>
<dbReference type="FunFam" id="3.30.70.20:FF:000016">
    <property type="entry name" value="NADH-quinone oxidoreductase"/>
    <property type="match status" value="1"/>
</dbReference>
<evidence type="ECO:0000256" key="4">
    <source>
        <dbReference type="ARBA" id="ARBA00022714"/>
    </source>
</evidence>
<dbReference type="SUPFAM" id="SSF54292">
    <property type="entry name" value="2Fe-2S ferredoxin-like"/>
    <property type="match status" value="1"/>
</dbReference>
<dbReference type="InterPro" id="IPR019574">
    <property type="entry name" value="NADH_UbQ_OxRdtase_Gsu_4Fe4S-bd"/>
</dbReference>
<dbReference type="EMBL" id="CAESAI010000001">
    <property type="protein sequence ID" value="CAB4329966.1"/>
    <property type="molecule type" value="Genomic_DNA"/>
</dbReference>
<evidence type="ECO:0000256" key="11">
    <source>
        <dbReference type="ARBA" id="ARBA00034078"/>
    </source>
</evidence>
<dbReference type="PROSITE" id="PS00642">
    <property type="entry name" value="COMPLEX1_75K_2"/>
    <property type="match status" value="1"/>
</dbReference>
<evidence type="ECO:0000313" key="20">
    <source>
        <dbReference type="EMBL" id="CAB5009655.1"/>
    </source>
</evidence>
<feature type="domain" description="4Fe-4S Mo/W bis-MGD-type" evidence="13">
    <location>
        <begin position="224"/>
        <end position="280"/>
    </location>
</feature>
<keyword evidence="5" id="KW-0874">Quinone</keyword>
<dbReference type="SUPFAM" id="SSF53706">
    <property type="entry name" value="Formate dehydrogenase/DMSO reductase, domains 1-3"/>
    <property type="match status" value="1"/>
</dbReference>
<evidence type="ECO:0000256" key="7">
    <source>
        <dbReference type="ARBA" id="ARBA00022967"/>
    </source>
</evidence>
<dbReference type="EMBL" id="CAFBPK010000002">
    <property type="protein sequence ID" value="CAB5009655.1"/>
    <property type="molecule type" value="Genomic_DNA"/>
</dbReference>
<dbReference type="Pfam" id="PF10588">
    <property type="entry name" value="NADH-G_4Fe-4S_3"/>
    <property type="match status" value="1"/>
</dbReference>
<evidence type="ECO:0000256" key="3">
    <source>
        <dbReference type="ARBA" id="ARBA00022485"/>
    </source>
</evidence>
<dbReference type="InterPro" id="IPR054351">
    <property type="entry name" value="NADH_UbQ_OxRdtase_ferredoxin"/>
</dbReference>
<dbReference type="GO" id="GO:0051539">
    <property type="term" value="F:4 iron, 4 sulfur cluster binding"/>
    <property type="evidence" value="ECO:0007669"/>
    <property type="project" value="UniProtKB-KW"/>
</dbReference>
<keyword evidence="7" id="KW-1278">Translocase</keyword>
<gene>
    <name evidence="17" type="ORF">UFOPK2648_00577</name>
    <name evidence="18" type="ORF">UFOPK3037_00546</name>
    <name evidence="19" type="ORF">UFOPK3278_00491</name>
    <name evidence="15" type="ORF">UFOPK3406_00084</name>
    <name evidence="16" type="ORF">UFOPK3925_00201</name>
    <name evidence="20" type="ORF">UFOPK4097_00243</name>
</gene>
<feature type="domain" description="2Fe-2S ferredoxin-type" evidence="12">
    <location>
        <begin position="6"/>
        <end position="84"/>
    </location>
</feature>
<dbReference type="GO" id="GO:0051537">
    <property type="term" value="F:2 iron, 2 sulfur cluster binding"/>
    <property type="evidence" value="ECO:0007669"/>
    <property type="project" value="UniProtKB-KW"/>
</dbReference>
<dbReference type="SMART" id="SM00926">
    <property type="entry name" value="Molybdop_Fe4S4"/>
    <property type="match status" value="1"/>
</dbReference>
<dbReference type="GO" id="GO:0048038">
    <property type="term" value="F:quinone binding"/>
    <property type="evidence" value="ECO:0007669"/>
    <property type="project" value="UniProtKB-KW"/>
</dbReference>
<evidence type="ECO:0000256" key="8">
    <source>
        <dbReference type="ARBA" id="ARBA00023004"/>
    </source>
</evidence>
<dbReference type="InterPro" id="IPR006656">
    <property type="entry name" value="Mopterin_OxRdtase"/>
</dbReference>
<evidence type="ECO:0000256" key="9">
    <source>
        <dbReference type="ARBA" id="ARBA00023014"/>
    </source>
</evidence>
<dbReference type="EMBL" id="CAFAAO010000005">
    <property type="protein sequence ID" value="CAB4799698.1"/>
    <property type="molecule type" value="Genomic_DNA"/>
</dbReference>
<comment type="cofactor">
    <cofactor evidence="11">
        <name>[2Fe-2S] cluster</name>
        <dbReference type="ChEBI" id="CHEBI:190135"/>
    </cofactor>
</comment>
<dbReference type="GO" id="GO:0042773">
    <property type="term" value="P:ATP synthesis coupled electron transport"/>
    <property type="evidence" value="ECO:0007669"/>
    <property type="project" value="InterPro"/>
</dbReference>
<evidence type="ECO:0000259" key="13">
    <source>
        <dbReference type="PROSITE" id="PS51669"/>
    </source>
</evidence>
<keyword evidence="10" id="KW-0520">NAD</keyword>
<dbReference type="Gene3D" id="2.20.25.90">
    <property type="entry name" value="ADC-like domains"/>
    <property type="match status" value="1"/>
</dbReference>
<dbReference type="PROSITE" id="PS00643">
    <property type="entry name" value="COMPLEX1_75K_3"/>
    <property type="match status" value="1"/>
</dbReference>
<dbReference type="GO" id="GO:0016020">
    <property type="term" value="C:membrane"/>
    <property type="evidence" value="ECO:0007669"/>
    <property type="project" value="InterPro"/>
</dbReference>
<dbReference type="Gene3D" id="3.40.228.10">
    <property type="entry name" value="Dimethylsulfoxide Reductase, domain 2"/>
    <property type="match status" value="1"/>
</dbReference>
<dbReference type="PROSITE" id="PS51085">
    <property type="entry name" value="2FE2S_FER_2"/>
    <property type="match status" value="1"/>
</dbReference>
<dbReference type="InterPro" id="IPR000283">
    <property type="entry name" value="NADH_UbQ_OxRdtase_75kDa_su_CS"/>
</dbReference>
<keyword evidence="6" id="KW-0479">Metal-binding</keyword>
<dbReference type="GO" id="GO:0046872">
    <property type="term" value="F:metal ion binding"/>
    <property type="evidence" value="ECO:0007669"/>
    <property type="project" value="UniProtKB-KW"/>
</dbReference>
<keyword evidence="8" id="KW-0408">Iron</keyword>
<dbReference type="SMART" id="SM00929">
    <property type="entry name" value="NADH-G_4Fe-4S_3"/>
    <property type="match status" value="1"/>
</dbReference>
<accession>A0A6J7PYD0</accession>
<dbReference type="FunFam" id="3.10.20.740:FF:000001">
    <property type="entry name" value="NADH-quinone oxidoreductase subunit G"/>
    <property type="match status" value="1"/>
</dbReference>
<dbReference type="PANTHER" id="PTHR43105:SF12">
    <property type="entry name" value="NADH-QUINONE OXIDOREDUCTASE SUBUNIT G"/>
    <property type="match status" value="1"/>
</dbReference>
<dbReference type="PROSITE" id="PS51669">
    <property type="entry name" value="4FE4S_MOW_BIS_MGD"/>
    <property type="match status" value="1"/>
</dbReference>
<evidence type="ECO:0000259" key="14">
    <source>
        <dbReference type="PROSITE" id="PS51839"/>
    </source>
</evidence>
<dbReference type="Gene3D" id="3.40.50.740">
    <property type="match status" value="2"/>
</dbReference>
<dbReference type="InterPro" id="IPR050123">
    <property type="entry name" value="Prok_molybdopt-oxidoreductase"/>
</dbReference>
<evidence type="ECO:0000313" key="17">
    <source>
        <dbReference type="EMBL" id="CAB4705763.1"/>
    </source>
</evidence>
<dbReference type="InterPro" id="IPR010228">
    <property type="entry name" value="NADH_UbQ_OxRdtase_Gsu"/>
</dbReference>
<dbReference type="NCBIfam" id="TIGR01973">
    <property type="entry name" value="NuoG"/>
    <property type="match status" value="1"/>
</dbReference>
<dbReference type="CDD" id="cd00207">
    <property type="entry name" value="fer2"/>
    <property type="match status" value="1"/>
</dbReference>
<dbReference type="EMBL" id="CAEZYC010000023">
    <property type="protein sequence ID" value="CAB4705763.1"/>
    <property type="molecule type" value="Genomic_DNA"/>
</dbReference>
<dbReference type="EMBL" id="CAFBIX010000012">
    <property type="protein sequence ID" value="CAB4847005.1"/>
    <property type="molecule type" value="Genomic_DNA"/>
</dbReference>
<evidence type="ECO:0000313" key="18">
    <source>
        <dbReference type="EMBL" id="CAB4799698.1"/>
    </source>
</evidence>
<dbReference type="Gene3D" id="3.10.20.740">
    <property type="match status" value="1"/>
</dbReference>
<dbReference type="PANTHER" id="PTHR43105">
    <property type="entry name" value="RESPIRATORY NITRATE REDUCTASE"/>
    <property type="match status" value="1"/>
</dbReference>
<dbReference type="InterPro" id="IPR006963">
    <property type="entry name" value="Mopterin_OxRdtase_4Fe-4S_dom"/>
</dbReference>
<dbReference type="Pfam" id="PF04879">
    <property type="entry name" value="Molybdop_Fe4S4"/>
    <property type="match status" value="1"/>
</dbReference>
<evidence type="ECO:0000313" key="19">
    <source>
        <dbReference type="EMBL" id="CAB4847005.1"/>
    </source>
</evidence>
<dbReference type="CDD" id="cd02768">
    <property type="entry name" value="MopB_NADH-Q-OR-NuoG2"/>
    <property type="match status" value="1"/>
</dbReference>
<comment type="similarity">
    <text evidence="2">Belongs to the complex I 75 kDa subunit family.</text>
</comment>
<evidence type="ECO:0000259" key="12">
    <source>
        <dbReference type="PROSITE" id="PS51085"/>
    </source>
</evidence>
<evidence type="ECO:0000256" key="10">
    <source>
        <dbReference type="ARBA" id="ARBA00023027"/>
    </source>
</evidence>
<reference evidence="20" key="1">
    <citation type="submission" date="2020-05" db="EMBL/GenBank/DDBJ databases">
        <authorList>
            <person name="Chiriac C."/>
            <person name="Salcher M."/>
            <person name="Ghai R."/>
            <person name="Kavagutti S V."/>
        </authorList>
    </citation>
    <scope>NUCLEOTIDE SEQUENCE</scope>
</reference>
<dbReference type="Pfam" id="PF00384">
    <property type="entry name" value="Molybdopterin"/>
    <property type="match status" value="1"/>
</dbReference>
<sequence>MTVTTQTVTVTVDGVVVEVPAGTLIIRVAEMLGTAIPRFCDHPLLAPVAACRMCLVEIEGQGKPQPSCAITVADGMIIKTQHTSEMAEKAQAGVMEFLLINHPLDCPICDKGGECPLQNQAMTNGQGETRFQGTKRTFPKPINVSAQVLLDRERCVSCARCTRFADEIAGDPFIELLERGAKQQVGTSEDQPFDSYFSGNTIQICPVGALTSAKYRFRSRPFDLVSTPTACEHCASGCALRTDVRRSTVMRRLAWDAPEVNEEWNCDKGRFAFPYTSEARLTHPLVRDTDGNLVPTSWPEALRIAAAGLAGTGAATGVLTGGRVTVEDAQAYSAFAREVLGTKDVDFRARVVSNEETAFLANHVAGKPLDVTYGDLETAKSVLLVAFEPEDESPIIFLRLRKAALKGSTKVYSVGPYTSAGLAKMKGTLLVAGPRQEVSAISKAAEHLTGESIILVGERAVQTPGALHAVSELAQKTGAKLAWVPRRAGDRGALDAGLLPIGGRNTTEIVAAAGSAIKGLLIGGVSPEDVDGDLIAAVESAKFVVSLETRHTEVTANADVVFPVAVVTEKSGTFRNWEGRDRSFSAVVPTPGALSDADVLGELARELDKAISIIDYWASATKPALAASPADASEVGSGQAVLSTWRHLLDKGALQSGEPYLAATARVAVVRVSPATAQKLDLIDGGTATVSCCGESASAPLIVTAGMADDVVWVPANSEGCSLNLPSGCVVSVSRGEI</sequence>
<evidence type="ECO:0000256" key="2">
    <source>
        <dbReference type="ARBA" id="ARBA00005404"/>
    </source>
</evidence>
<evidence type="ECO:0000256" key="5">
    <source>
        <dbReference type="ARBA" id="ARBA00022719"/>
    </source>
</evidence>
<dbReference type="AlphaFoldDB" id="A0A6J7PYD0"/>
<evidence type="ECO:0000256" key="6">
    <source>
        <dbReference type="ARBA" id="ARBA00022723"/>
    </source>
</evidence>
<dbReference type="SUPFAM" id="SSF54862">
    <property type="entry name" value="4Fe-4S ferredoxins"/>
    <property type="match status" value="1"/>
</dbReference>
<keyword evidence="9" id="KW-0411">Iron-sulfur</keyword>
<evidence type="ECO:0000313" key="16">
    <source>
        <dbReference type="EMBL" id="CAB4331196.1"/>
    </source>
</evidence>
<dbReference type="Pfam" id="PF22117">
    <property type="entry name" value="Fer4_Nqo3"/>
    <property type="match status" value="1"/>
</dbReference>
<name>A0A6J7PYD0_9ZZZZ</name>
<dbReference type="Gene3D" id="3.30.70.20">
    <property type="match status" value="1"/>
</dbReference>
<dbReference type="InterPro" id="IPR036010">
    <property type="entry name" value="2Fe-2S_ferredoxin-like_sf"/>
</dbReference>
<organism evidence="20">
    <name type="scientific">freshwater metagenome</name>
    <dbReference type="NCBI Taxonomy" id="449393"/>
    <lineage>
        <taxon>unclassified sequences</taxon>
        <taxon>metagenomes</taxon>
        <taxon>ecological metagenomes</taxon>
    </lineage>
</organism>
<dbReference type="SUPFAM" id="SSF50692">
    <property type="entry name" value="ADC-like"/>
    <property type="match status" value="1"/>
</dbReference>
<comment type="cofactor">
    <cofactor evidence="1">
        <name>[4Fe-4S] cluster</name>
        <dbReference type="ChEBI" id="CHEBI:49883"/>
    </cofactor>
</comment>
<feature type="domain" description="4Fe-4S His(Cys)3-ligated-type" evidence="14">
    <location>
        <begin position="86"/>
        <end position="125"/>
    </location>
</feature>
<keyword evidence="4" id="KW-0001">2Fe-2S</keyword>
<protein>
    <submittedName>
        <fullName evidence="20">Unannotated protein</fullName>
    </submittedName>
</protein>
<evidence type="ECO:0000313" key="15">
    <source>
        <dbReference type="EMBL" id="CAB4329966.1"/>
    </source>
</evidence>
<evidence type="ECO:0000256" key="1">
    <source>
        <dbReference type="ARBA" id="ARBA00001966"/>
    </source>
</evidence>
<dbReference type="GO" id="GO:0003954">
    <property type="term" value="F:NADH dehydrogenase activity"/>
    <property type="evidence" value="ECO:0007669"/>
    <property type="project" value="TreeGrafter"/>
</dbReference>
<proteinExistence type="inferred from homology"/>
<dbReference type="InterPro" id="IPR009010">
    <property type="entry name" value="Asp_de-COase-like_dom_sf"/>
</dbReference>
<dbReference type="PROSITE" id="PS00641">
    <property type="entry name" value="COMPLEX1_75K_1"/>
    <property type="match status" value="1"/>
</dbReference>
<dbReference type="EMBL" id="CAESAD010000001">
    <property type="protein sequence ID" value="CAB4331196.1"/>
    <property type="molecule type" value="Genomic_DNA"/>
</dbReference>
<dbReference type="InterPro" id="IPR001041">
    <property type="entry name" value="2Fe-2S_ferredoxin-type"/>
</dbReference>
<dbReference type="NCBIfam" id="NF005895">
    <property type="entry name" value="PRK07860.1"/>
    <property type="match status" value="1"/>
</dbReference>